<keyword evidence="3" id="KW-1185">Reference proteome</keyword>
<accession>A0AA96LDY8</accession>
<evidence type="ECO:0000313" key="3">
    <source>
        <dbReference type="Proteomes" id="UP001305702"/>
    </source>
</evidence>
<dbReference type="InterPro" id="IPR024775">
    <property type="entry name" value="DinB-like"/>
</dbReference>
<dbReference type="InterPro" id="IPR034660">
    <property type="entry name" value="DinB/YfiT-like"/>
</dbReference>
<feature type="domain" description="DinB-like" evidence="1">
    <location>
        <begin position="17"/>
        <end position="139"/>
    </location>
</feature>
<gene>
    <name evidence="2" type="ORF">MJA45_22355</name>
</gene>
<dbReference type="Proteomes" id="UP001305702">
    <property type="component" value="Chromosome"/>
</dbReference>
<evidence type="ECO:0000259" key="1">
    <source>
        <dbReference type="Pfam" id="PF12867"/>
    </source>
</evidence>
<dbReference type="EMBL" id="CP130318">
    <property type="protein sequence ID" value="WNQ10336.1"/>
    <property type="molecule type" value="Genomic_DNA"/>
</dbReference>
<dbReference type="Gene3D" id="1.20.120.450">
    <property type="entry name" value="dinb family like domain"/>
    <property type="match status" value="1"/>
</dbReference>
<proteinExistence type="predicted"/>
<dbReference type="RefSeq" id="WP_315604110.1">
    <property type="nucleotide sequence ID" value="NZ_CP130318.1"/>
</dbReference>
<organism evidence="2 3">
    <name type="scientific">Paenibacillus aurantius</name>
    <dbReference type="NCBI Taxonomy" id="2918900"/>
    <lineage>
        <taxon>Bacteria</taxon>
        <taxon>Bacillati</taxon>
        <taxon>Bacillota</taxon>
        <taxon>Bacilli</taxon>
        <taxon>Bacillales</taxon>
        <taxon>Paenibacillaceae</taxon>
        <taxon>Paenibacillus</taxon>
    </lineage>
</organism>
<sequence>MNSKLFIAMLAAKYAQIQVRLKSAIEPLDEISLNWRPNENSSSIANLILYLAGTIQYRIENDFHGEPEPGAWTGFNPMQWKSKEELLEIIEDSFQRLDEAVRRLGERDFLTEAAGTEEAINPEVLHQCASHFSEHLGQVLYLSQMRTPAVTMELQHG</sequence>
<dbReference type="SUPFAM" id="SSF109854">
    <property type="entry name" value="DinB/YfiT-like putative metalloenzymes"/>
    <property type="match status" value="1"/>
</dbReference>
<dbReference type="KEGG" id="paun:MJA45_22355"/>
<reference evidence="2 3" key="1">
    <citation type="submission" date="2022-02" db="EMBL/GenBank/DDBJ databases">
        <title>Paenibacillus sp. MBLB1776 Whole Genome Shotgun Sequencing.</title>
        <authorList>
            <person name="Hwang C.Y."/>
            <person name="Cho E.-S."/>
            <person name="Seo M.-J."/>
        </authorList>
    </citation>
    <scope>NUCLEOTIDE SEQUENCE [LARGE SCALE GENOMIC DNA]</scope>
    <source>
        <strain evidence="2 3">MBLB1776</strain>
    </source>
</reference>
<dbReference type="Pfam" id="PF12867">
    <property type="entry name" value="DinB_2"/>
    <property type="match status" value="1"/>
</dbReference>
<evidence type="ECO:0000313" key="2">
    <source>
        <dbReference type="EMBL" id="WNQ10336.1"/>
    </source>
</evidence>
<dbReference type="AlphaFoldDB" id="A0AA96LDY8"/>
<protein>
    <submittedName>
        <fullName evidence="2">DinB family protein</fullName>
    </submittedName>
</protein>
<name>A0AA96LDY8_9BACL</name>